<name>A0A4C1YJG5_EUMVA</name>
<dbReference type="Proteomes" id="UP000299102">
    <property type="component" value="Unassembled WGS sequence"/>
</dbReference>
<proteinExistence type="predicted"/>
<dbReference type="AlphaFoldDB" id="A0A4C1YJG5"/>
<evidence type="ECO:0000313" key="2">
    <source>
        <dbReference type="EMBL" id="GBP75413.1"/>
    </source>
</evidence>
<keyword evidence="3" id="KW-1185">Reference proteome</keyword>
<protein>
    <submittedName>
        <fullName evidence="2">Uncharacterized protein</fullName>
    </submittedName>
</protein>
<feature type="region of interest" description="Disordered" evidence="1">
    <location>
        <begin position="35"/>
        <end position="58"/>
    </location>
</feature>
<sequence>MERASTFLHISLTTEKGGQPFAVYVREPPVIQVDASPKRRHEQSELKELRSRDSTGHHAGLTLGQFDRALKLYAYLRSPTF</sequence>
<reference evidence="2 3" key="1">
    <citation type="journal article" date="2019" name="Commun. Biol.">
        <title>The bagworm genome reveals a unique fibroin gene that provides high tensile strength.</title>
        <authorList>
            <person name="Kono N."/>
            <person name="Nakamura H."/>
            <person name="Ohtoshi R."/>
            <person name="Tomita M."/>
            <person name="Numata K."/>
            <person name="Arakawa K."/>
        </authorList>
    </citation>
    <scope>NUCLEOTIDE SEQUENCE [LARGE SCALE GENOMIC DNA]</scope>
</reference>
<accession>A0A4C1YJG5</accession>
<feature type="compositionally biased region" description="Basic and acidic residues" evidence="1">
    <location>
        <begin position="42"/>
        <end position="56"/>
    </location>
</feature>
<organism evidence="2 3">
    <name type="scientific">Eumeta variegata</name>
    <name type="common">Bagworm moth</name>
    <name type="synonym">Eumeta japonica</name>
    <dbReference type="NCBI Taxonomy" id="151549"/>
    <lineage>
        <taxon>Eukaryota</taxon>
        <taxon>Metazoa</taxon>
        <taxon>Ecdysozoa</taxon>
        <taxon>Arthropoda</taxon>
        <taxon>Hexapoda</taxon>
        <taxon>Insecta</taxon>
        <taxon>Pterygota</taxon>
        <taxon>Neoptera</taxon>
        <taxon>Endopterygota</taxon>
        <taxon>Lepidoptera</taxon>
        <taxon>Glossata</taxon>
        <taxon>Ditrysia</taxon>
        <taxon>Tineoidea</taxon>
        <taxon>Psychidae</taxon>
        <taxon>Oiketicinae</taxon>
        <taxon>Eumeta</taxon>
    </lineage>
</organism>
<evidence type="ECO:0000256" key="1">
    <source>
        <dbReference type="SAM" id="MobiDB-lite"/>
    </source>
</evidence>
<evidence type="ECO:0000313" key="3">
    <source>
        <dbReference type="Proteomes" id="UP000299102"/>
    </source>
</evidence>
<gene>
    <name evidence="2" type="ORF">EVAR_54506_1</name>
</gene>
<comment type="caution">
    <text evidence="2">The sequence shown here is derived from an EMBL/GenBank/DDBJ whole genome shotgun (WGS) entry which is preliminary data.</text>
</comment>
<dbReference type="EMBL" id="BGZK01001248">
    <property type="protein sequence ID" value="GBP75413.1"/>
    <property type="molecule type" value="Genomic_DNA"/>
</dbReference>